<evidence type="ECO:0000313" key="3">
    <source>
        <dbReference type="Proteomes" id="UP001260872"/>
    </source>
</evidence>
<sequence>MSPVAAVVGSGPNGLTAACALAREGFDVTVYEAAEAPGGALRSAELFGEGIISDLGASVHPLNIASPAYDELLAGHDLGWRHPEIPAAHALDGTNDAASPVLLRSSLEETAAGLGEDGVRWRQLIGPMVEHWDAVRRAAFTPPSRPFTGATRSGQGGEAPSLRPQVGQLAHRAHALLQVGARGGLPAAAFARLFRSDRTRALFAGLAGHSTAPLTRPMTSAFGVILAAVAHSSGWPVVQGGSQRIVDALTAELHSHGGRIETGFRIEGVHEAPLPAGRRGIRRDLRRRGWRLEGVRRAHEGARARRRTAEEVADVVVLDVTPAQLLRLQGLNFPQGVQSALRRWEYGSAVVKVDYLLHGPVPWSQPELARAGTVHLGGTAEQIVLSEAAAHRGVLPGRPYVLMAQPSAADPTRTPDDRTVAWAYAHVPRGLDATGTRRAVTLIEEELSRQAPGFRDAVAQRRVWGPAELESWNENLVDGTISGGLPTLMQTFSRPARPWKPYTTGVEGVYLCSSATPPGGGAHGMGGWNAAHRVLRDVQG</sequence>
<accession>A0ABU1FSA8</accession>
<dbReference type="Pfam" id="PF13450">
    <property type="entry name" value="NAD_binding_8"/>
    <property type="match status" value="1"/>
</dbReference>
<reference evidence="3" key="1">
    <citation type="submission" date="2023-07" db="EMBL/GenBank/DDBJ databases">
        <title>Description of three actinobacteria isolated from air of manufacturing shop in a pharmaceutical factory.</title>
        <authorList>
            <person name="Zhang D.-F."/>
        </authorList>
    </citation>
    <scope>NUCLEOTIDE SEQUENCE [LARGE SCALE GENOMIC DNA]</scope>
    <source>
        <strain evidence="3">CCTCC AB 207010</strain>
    </source>
</reference>
<dbReference type="PANTHER" id="PTHR10668:SF105">
    <property type="entry name" value="DEHYDROGENASE-RELATED"/>
    <property type="match status" value="1"/>
</dbReference>
<dbReference type="InterPro" id="IPR036188">
    <property type="entry name" value="FAD/NAD-bd_sf"/>
</dbReference>
<gene>
    <name evidence="2" type="ORF">RH857_05300</name>
</gene>
<dbReference type="Gene3D" id="3.50.50.60">
    <property type="entry name" value="FAD/NAD(P)-binding domain"/>
    <property type="match status" value="2"/>
</dbReference>
<feature type="region of interest" description="Disordered" evidence="1">
    <location>
        <begin position="143"/>
        <end position="162"/>
    </location>
</feature>
<dbReference type="PANTHER" id="PTHR10668">
    <property type="entry name" value="PHYTOENE DEHYDROGENASE"/>
    <property type="match status" value="1"/>
</dbReference>
<organism evidence="2 3">
    <name type="scientific">Nesterenkonia flava</name>
    <dbReference type="NCBI Taxonomy" id="469799"/>
    <lineage>
        <taxon>Bacteria</taxon>
        <taxon>Bacillati</taxon>
        <taxon>Actinomycetota</taxon>
        <taxon>Actinomycetes</taxon>
        <taxon>Micrococcales</taxon>
        <taxon>Micrococcaceae</taxon>
        <taxon>Nesterenkonia</taxon>
    </lineage>
</organism>
<dbReference type="PRINTS" id="PR00419">
    <property type="entry name" value="ADXRDTASE"/>
</dbReference>
<comment type="caution">
    <text evidence="2">The sequence shown here is derived from an EMBL/GenBank/DDBJ whole genome shotgun (WGS) entry which is preliminary data.</text>
</comment>
<protein>
    <submittedName>
        <fullName evidence="2">NAD(P)/FAD-dependent oxidoreductase</fullName>
    </submittedName>
</protein>
<dbReference type="EMBL" id="JAVKGT010000010">
    <property type="protein sequence ID" value="MDR5711550.1"/>
    <property type="molecule type" value="Genomic_DNA"/>
</dbReference>
<dbReference type="Gene3D" id="3.90.660.50">
    <property type="match status" value="1"/>
</dbReference>
<keyword evidence="3" id="KW-1185">Reference proteome</keyword>
<name>A0ABU1FSA8_9MICC</name>
<dbReference type="RefSeq" id="WP_310536933.1">
    <property type="nucleotide sequence ID" value="NZ_BAAAOC010000020.1"/>
</dbReference>
<dbReference type="SUPFAM" id="SSF51905">
    <property type="entry name" value="FAD/NAD(P)-binding domain"/>
    <property type="match status" value="1"/>
</dbReference>
<evidence type="ECO:0000313" key="2">
    <source>
        <dbReference type="EMBL" id="MDR5711550.1"/>
    </source>
</evidence>
<evidence type="ECO:0000256" key="1">
    <source>
        <dbReference type="SAM" id="MobiDB-lite"/>
    </source>
</evidence>
<proteinExistence type="predicted"/>
<dbReference type="Proteomes" id="UP001260872">
    <property type="component" value="Unassembled WGS sequence"/>
</dbReference>